<reference evidence="1" key="1">
    <citation type="submission" date="2018-06" db="EMBL/GenBank/DDBJ databases">
        <authorList>
            <person name="Zhirakovskaya E."/>
        </authorList>
    </citation>
    <scope>NUCLEOTIDE SEQUENCE</scope>
</reference>
<dbReference type="InterPro" id="IPR047589">
    <property type="entry name" value="DUF11_rpt"/>
</dbReference>
<proteinExistence type="predicted"/>
<dbReference type="Gene3D" id="2.60.40.10">
    <property type="entry name" value="Immunoglobulins"/>
    <property type="match status" value="1"/>
</dbReference>
<accession>A0A3B0XV02</accession>
<name>A0A3B0XV02_9ZZZZ</name>
<organism evidence="1">
    <name type="scientific">hydrothermal vent metagenome</name>
    <dbReference type="NCBI Taxonomy" id="652676"/>
    <lineage>
        <taxon>unclassified sequences</taxon>
        <taxon>metagenomes</taxon>
        <taxon>ecological metagenomes</taxon>
    </lineage>
</organism>
<feature type="non-terminal residue" evidence="1">
    <location>
        <position position="1"/>
    </location>
</feature>
<protein>
    <submittedName>
        <fullName evidence="1">Conserved repeat domain protein</fullName>
    </submittedName>
</protein>
<dbReference type="InterPro" id="IPR013783">
    <property type="entry name" value="Ig-like_fold"/>
</dbReference>
<gene>
    <name evidence="1" type="ORF">MNBD_GAMMA10-2695</name>
</gene>
<dbReference type="PANTHER" id="PTHR34819">
    <property type="entry name" value="LARGE CYSTEINE-RICH PERIPLASMIC PROTEIN OMCB"/>
    <property type="match status" value="1"/>
</dbReference>
<dbReference type="NCBIfam" id="TIGR01451">
    <property type="entry name" value="B_ant_repeat"/>
    <property type="match status" value="2"/>
</dbReference>
<dbReference type="InterPro" id="IPR051172">
    <property type="entry name" value="Chlamydia_OmcB"/>
</dbReference>
<evidence type="ECO:0000313" key="1">
    <source>
        <dbReference type="EMBL" id="VAW67117.1"/>
    </source>
</evidence>
<dbReference type="PANTHER" id="PTHR34819:SF5">
    <property type="entry name" value="CONSERVED REPEAT DOMAIN PROTEIN"/>
    <property type="match status" value="1"/>
</dbReference>
<dbReference type="SUPFAM" id="SSF117074">
    <property type="entry name" value="Hypothetical protein PA1324"/>
    <property type="match status" value="1"/>
</dbReference>
<sequence length="795" mass="85781">FVVGGGTAQPGATLEYIIRVENSGFSPIDLSDLTQVIRVVDDINQTGLSYVPGSARLNGVSDPNINFISPRLYVDYGSLKRVSRNPLFNPGERFSIRYLAVIASDAIQGSDLVNTAAIDWGVQNFTPVNNATPITCEGATQNVDACSIIDLAVGGAPGVATISGSLWHDINFDSVQAPAEPTLAGWQVEIYFGAGTVNPGDLLDTVFTNATGNYTILGLLPNEAGPLEYALRFRPPLASTDSASLGRVSIDTTLVSGTAGPSNLVSLSVARASHSANVNLPIQPNGVLYNSILRTPVTGAVLRLTNPAGTVLPAGCFDDPAQQSQRTLSGGFYKFDLNFSVPGACNSGMDYTINVFPPDNFIDYDNDPSTPVVSLIIPPVVPITDIAFDTASCTIDAIGNTPECEILPIEFAPSVDTPPRTPETNYYQKFIFSSGPGNEQIYNNHIAVDPSFDNAISISKTSPLVNVTRGQLVPYDITLTNSLDAPFFDLNVEDLFPPGFKYIAGSGRVQFGSGPFIKVEPVHPPGTLNLNWVDIGKLDSKSTLKLKLLLVVGSGVGEGEYINQAQARNTITGLLESGQAAATVRVVPDPTFDCSDVIGKIFDDKNLNAYQDEGEEGLAGVRVVTARGLEISSDAHGRFHVTCAVVPNPDRGSNFILKLDERSLPSGYRMTTENPRVKRATRGKMVKFNFGAAIHRVVRLDMADAVFEPDSTKMRPQWLPRLDLLMTELAKDPSLLRLSYLAENETQSLANDRLESVKEELESRWEDLDCCYQLTIETEIFWRKGGPPDEGEFDD</sequence>
<dbReference type="AlphaFoldDB" id="A0A3B0XV02"/>
<dbReference type="EMBL" id="UOFJ01000258">
    <property type="protein sequence ID" value="VAW67117.1"/>
    <property type="molecule type" value="Genomic_DNA"/>
</dbReference>